<sequence>MKNPMNNPTAQPNGRRFLMPLLMISLSGAGVAIAQTFNWTPTAGGTYAWNDVASNWTSGFPNGTDVIADFSTDIAANQTVSLNEAITVGALTLNDTGASGDSNFTIQTGTAGSLNFQVSTGNATVTNGSGANVISAPVTLTSNTAFNISTGTTLTLSGAVGGAGTLTQSTGTGTLVLSGANNYTGATTVNAGVLKISNAASLGGTAAGTSVLGGTAGGGLQIEGGITVADETLTISSGASGSANALRSLSGDNSWTGTITIQHNNNNIITVDAGTLTLGDIVTVTGSGRIAAFQGAGNTVVQGVISGPGSVSRSSGSGGVTTLEGLNTYTGSTSVTQGTLSIKTLANSGSASGIGASGTINLQGGTLRYTGTGHSTDRLFTLAGGTNTVSKIEANGSGAMTWANTGAILHGVVDRNFTLKLGGTSTEANTLASAITDNGTGIVSLTKEDAGRWVISGANTFDGATTVTGGTLALGANNALSATSAITLSAGTIDLQTFSSSAASLGFAGGANLKFSLGTPENSTALLALTGNLTKSGSGLYTLDFSGTGQAGTYNLISYAGTSFASTSDFTIANLGTGLDAVLSLGSGNLSLTLTTSGIPEPSSFALIAGVLMLGVATIGSRRRG</sequence>
<name>A0A556QL00_9BACT</name>
<keyword evidence="1 2" id="KW-0732">Signal</keyword>
<dbReference type="RefSeq" id="WP_144353733.1">
    <property type="nucleotide sequence ID" value="NZ_CBCRVV010000013.1"/>
</dbReference>
<keyword evidence="4" id="KW-1185">Reference proteome</keyword>
<gene>
    <name evidence="3" type="ORF">FPL22_14645</name>
</gene>
<dbReference type="OrthoDB" id="176189at2"/>
<dbReference type="EMBL" id="VMBG01000002">
    <property type="protein sequence ID" value="TSJ77330.1"/>
    <property type="molecule type" value="Genomic_DNA"/>
</dbReference>
<evidence type="ECO:0000256" key="2">
    <source>
        <dbReference type="SAM" id="SignalP"/>
    </source>
</evidence>
<feature type="chain" id="PRO_5022157856" description="PEP-CTERM sorting domain-containing protein" evidence="2">
    <location>
        <begin position="35"/>
        <end position="625"/>
    </location>
</feature>
<evidence type="ECO:0000256" key="1">
    <source>
        <dbReference type="ARBA" id="ARBA00022729"/>
    </source>
</evidence>
<organism evidence="3 4">
    <name type="scientific">Rariglobus hedericola</name>
    <dbReference type="NCBI Taxonomy" id="2597822"/>
    <lineage>
        <taxon>Bacteria</taxon>
        <taxon>Pseudomonadati</taxon>
        <taxon>Verrucomicrobiota</taxon>
        <taxon>Opitutia</taxon>
        <taxon>Opitutales</taxon>
        <taxon>Opitutaceae</taxon>
        <taxon>Rariglobus</taxon>
    </lineage>
</organism>
<proteinExistence type="predicted"/>
<evidence type="ECO:0000313" key="4">
    <source>
        <dbReference type="Proteomes" id="UP000315648"/>
    </source>
</evidence>
<protein>
    <recommendedName>
        <fullName evidence="5">PEP-CTERM sorting domain-containing protein</fullName>
    </recommendedName>
</protein>
<dbReference type="InterPro" id="IPR013425">
    <property type="entry name" value="Autotrns_rpt"/>
</dbReference>
<evidence type="ECO:0000313" key="3">
    <source>
        <dbReference type="EMBL" id="TSJ77330.1"/>
    </source>
</evidence>
<evidence type="ECO:0008006" key="5">
    <source>
        <dbReference type="Google" id="ProtNLM"/>
    </source>
</evidence>
<reference evidence="3 4" key="1">
    <citation type="submission" date="2019-07" db="EMBL/GenBank/DDBJ databases">
        <title>Description of 53C-WASEF.</title>
        <authorList>
            <person name="Pitt A."/>
            <person name="Hahn M.W."/>
        </authorList>
    </citation>
    <scope>NUCLEOTIDE SEQUENCE [LARGE SCALE GENOMIC DNA]</scope>
    <source>
        <strain evidence="3 4">53C-WASEF</strain>
    </source>
</reference>
<dbReference type="InterPro" id="IPR011050">
    <property type="entry name" value="Pectin_lyase_fold/virulence"/>
</dbReference>
<feature type="signal peptide" evidence="2">
    <location>
        <begin position="1"/>
        <end position="34"/>
    </location>
</feature>
<dbReference type="NCBIfam" id="TIGR02601">
    <property type="entry name" value="autotrns_rpt"/>
    <property type="match status" value="3"/>
</dbReference>
<dbReference type="Proteomes" id="UP000315648">
    <property type="component" value="Unassembled WGS sequence"/>
</dbReference>
<dbReference type="SUPFAM" id="SSF51126">
    <property type="entry name" value="Pectin lyase-like"/>
    <property type="match status" value="1"/>
</dbReference>
<accession>A0A556QL00</accession>
<comment type="caution">
    <text evidence="3">The sequence shown here is derived from an EMBL/GenBank/DDBJ whole genome shotgun (WGS) entry which is preliminary data.</text>
</comment>
<dbReference type="AlphaFoldDB" id="A0A556QL00"/>
<dbReference type="Pfam" id="PF12951">
    <property type="entry name" value="PATR"/>
    <property type="match status" value="4"/>
</dbReference>